<dbReference type="EMBL" id="JAPMOS010000034">
    <property type="protein sequence ID" value="KAJ4458109.1"/>
    <property type="molecule type" value="Genomic_DNA"/>
</dbReference>
<protein>
    <submittedName>
        <fullName evidence="2">Uncharacterized protein</fullName>
    </submittedName>
</protein>
<evidence type="ECO:0000313" key="2">
    <source>
        <dbReference type="EMBL" id="KAJ4458109.1"/>
    </source>
</evidence>
<gene>
    <name evidence="2" type="ORF">PAPYR_6223</name>
</gene>
<name>A0ABQ8UFQ2_9EUKA</name>
<keyword evidence="3" id="KW-1185">Reference proteome</keyword>
<feature type="region of interest" description="Disordered" evidence="1">
    <location>
        <begin position="230"/>
        <end position="260"/>
    </location>
</feature>
<organism evidence="2 3">
    <name type="scientific">Paratrimastix pyriformis</name>
    <dbReference type="NCBI Taxonomy" id="342808"/>
    <lineage>
        <taxon>Eukaryota</taxon>
        <taxon>Metamonada</taxon>
        <taxon>Preaxostyla</taxon>
        <taxon>Paratrimastigidae</taxon>
        <taxon>Paratrimastix</taxon>
    </lineage>
</organism>
<reference evidence="2" key="1">
    <citation type="journal article" date="2022" name="bioRxiv">
        <title>Genomics of Preaxostyla Flagellates Illuminates Evolutionary Transitions and the Path Towards Mitochondrial Loss.</title>
        <authorList>
            <person name="Novak L.V.F."/>
            <person name="Treitli S.C."/>
            <person name="Pyrih J."/>
            <person name="Halakuc P."/>
            <person name="Pipaliya S.V."/>
            <person name="Vacek V."/>
            <person name="Brzon O."/>
            <person name="Soukal P."/>
            <person name="Eme L."/>
            <person name="Dacks J.B."/>
            <person name="Karnkowska A."/>
            <person name="Elias M."/>
            <person name="Hampl V."/>
        </authorList>
    </citation>
    <scope>NUCLEOTIDE SEQUENCE</scope>
    <source>
        <strain evidence="2">RCP-MX</strain>
    </source>
</reference>
<evidence type="ECO:0000256" key="1">
    <source>
        <dbReference type="SAM" id="MobiDB-lite"/>
    </source>
</evidence>
<comment type="caution">
    <text evidence="2">The sequence shown here is derived from an EMBL/GenBank/DDBJ whole genome shotgun (WGS) entry which is preliminary data.</text>
</comment>
<evidence type="ECO:0000313" key="3">
    <source>
        <dbReference type="Proteomes" id="UP001141327"/>
    </source>
</evidence>
<dbReference type="Proteomes" id="UP001141327">
    <property type="component" value="Unassembled WGS sequence"/>
</dbReference>
<sequence length="413" mass="44820">MPGSNNPQNFLRSPNFLLDRSYRRTEKRFSHNFSVWPLVHQARLAPVQAFFAVNFLPHQIFFTVIQPLQGWHAPSLFRRGGVFLVFFLPTWSVRSLLAAIRGPRIRGAIHGRISRCHRGDPGSIPGRRIHFRFIFLSSTHSRSAYLGPLVDQPAAAPPPPAPSDLVHDVVGKDGKVYRGRSASPAAHGSVLLASLQQHRMTGQWLLGRGFTFRLLSLLSGSDDGVAAACAEPQEEAASSNNNMSRQQQQPQQPGGATPLPDRLQQQQVMQAIQQQVQMQMQYSQQPGSAMTDGTGATPEGWVQLPEGGLAGPAETSPGPAAPAVTDSPQRLAGCWWCWWAGGLAVCLCPWWGCLGWGLGATPVSLRPRVAIPDELIRPSRLCPCPPMPPALATLGTLGLGPESHALLVLAWAV</sequence>
<proteinExistence type="predicted"/>
<accession>A0ABQ8UFQ2</accession>